<dbReference type="AlphaFoldDB" id="A0A2N7X4N7"/>
<gene>
    <name evidence="4" type="primary">maiA</name>
    <name evidence="4" type="ORF">C0Z20_13230</name>
</gene>
<proteinExistence type="inferred from homology"/>
<reference evidence="4 5" key="1">
    <citation type="submission" date="2018-01" db="EMBL/GenBank/DDBJ databases">
        <title>Whole genome analyses suggest that Burkholderia sensu lato contains two further novel genera in the rhizoxinica-symbiotica group Mycetohabitans gen. nov., and Trinickia gen. nov.: implications for the evolution of diazotrophy and nodulation in the Burkholderiaceae.</title>
        <authorList>
            <person name="Estrada-de los Santos P."/>
            <person name="Palmer M."/>
            <person name="Chavez-Ramirez B."/>
            <person name="Beukes C."/>
            <person name="Steenkamp E.T."/>
            <person name="Hirsch A.M."/>
            <person name="Manyaka P."/>
            <person name="Maluk M."/>
            <person name="Lafos M."/>
            <person name="Crook M."/>
            <person name="Gross E."/>
            <person name="Simon M.F."/>
            <person name="Bueno dos Reis Junior F."/>
            <person name="Poole P.S."/>
            <person name="Venter S.N."/>
            <person name="James E.K."/>
        </authorList>
    </citation>
    <scope>NUCLEOTIDE SEQUENCE [LARGE SCALE GENOMIC DNA]</scope>
    <source>
        <strain evidence="4 5">JPY 581</strain>
    </source>
</reference>
<protein>
    <submittedName>
        <fullName evidence="4">Maleylacetoacetate isomerase</fullName>
    </submittedName>
</protein>
<dbReference type="CDD" id="cd03042">
    <property type="entry name" value="GST_N_Zeta"/>
    <property type="match status" value="1"/>
</dbReference>
<dbReference type="PROSITE" id="PS50404">
    <property type="entry name" value="GST_NTER"/>
    <property type="match status" value="1"/>
</dbReference>
<dbReference type="InterPro" id="IPR010987">
    <property type="entry name" value="Glutathione-S-Trfase_C-like"/>
</dbReference>
<dbReference type="SFLD" id="SFLDG00358">
    <property type="entry name" value="Main_(cytGST)"/>
    <property type="match status" value="1"/>
</dbReference>
<dbReference type="InterPro" id="IPR004045">
    <property type="entry name" value="Glutathione_S-Trfase_N"/>
</dbReference>
<sequence>MKLYSYFRSSASYRVRIALNLKGLPYEYVPVHLLRSGGEQLTAQYRKLNPDGLVPTLVDGDVTLQQSLAIVEYLEETRPEPPLLPRDPVDRAYVRAVAQQIACEIHPLDNLRVLRYLVHELGLSDEAKNGWYRHWIEAGFETLESRLSTERRVGKLAFGDEPTVADLCLVPQVFNAQRFKVDTARYPTIQRIYDYACGLDAFARAAPGAQPDAE</sequence>
<feature type="domain" description="GST N-terminal" evidence="2">
    <location>
        <begin position="1"/>
        <end position="82"/>
    </location>
</feature>
<dbReference type="InterPro" id="IPR005955">
    <property type="entry name" value="GST_Zeta"/>
</dbReference>
<dbReference type="InterPro" id="IPR040079">
    <property type="entry name" value="Glutathione_S-Trfase"/>
</dbReference>
<feature type="domain" description="GST C-terminal" evidence="3">
    <location>
        <begin position="87"/>
        <end position="214"/>
    </location>
</feature>
<organism evidence="4 5">
    <name type="scientific">Trinickia symbiotica</name>
    <dbReference type="NCBI Taxonomy" id="863227"/>
    <lineage>
        <taxon>Bacteria</taxon>
        <taxon>Pseudomonadati</taxon>
        <taxon>Pseudomonadota</taxon>
        <taxon>Betaproteobacteria</taxon>
        <taxon>Burkholderiales</taxon>
        <taxon>Burkholderiaceae</taxon>
        <taxon>Trinickia</taxon>
    </lineage>
</organism>
<dbReference type="GO" id="GO:0016034">
    <property type="term" value="F:maleylacetoacetate isomerase activity"/>
    <property type="evidence" value="ECO:0007669"/>
    <property type="project" value="TreeGrafter"/>
</dbReference>
<keyword evidence="5" id="KW-1185">Reference proteome</keyword>
<dbReference type="Gene3D" id="1.20.1050.10">
    <property type="match status" value="1"/>
</dbReference>
<evidence type="ECO:0000313" key="5">
    <source>
        <dbReference type="Proteomes" id="UP000235777"/>
    </source>
</evidence>
<dbReference type="RefSeq" id="WP_018443638.1">
    <property type="nucleotide sequence ID" value="NZ_KB890217.1"/>
</dbReference>
<dbReference type="FunFam" id="1.20.1050.10:FF:000010">
    <property type="entry name" value="Maleylacetoacetate isomerase isoform 1"/>
    <property type="match status" value="1"/>
</dbReference>
<accession>A0A2N7X4N7</accession>
<dbReference type="PANTHER" id="PTHR42673">
    <property type="entry name" value="MALEYLACETOACETATE ISOMERASE"/>
    <property type="match status" value="1"/>
</dbReference>
<dbReference type="Proteomes" id="UP000235777">
    <property type="component" value="Unassembled WGS sequence"/>
</dbReference>
<dbReference type="InterPro" id="IPR034330">
    <property type="entry name" value="GST_Zeta_C"/>
</dbReference>
<keyword evidence="4" id="KW-0413">Isomerase</keyword>
<dbReference type="CDD" id="cd03191">
    <property type="entry name" value="GST_C_Zeta"/>
    <property type="match status" value="1"/>
</dbReference>
<dbReference type="SUPFAM" id="SSF52833">
    <property type="entry name" value="Thioredoxin-like"/>
    <property type="match status" value="1"/>
</dbReference>
<dbReference type="SUPFAM" id="SSF47616">
    <property type="entry name" value="GST C-terminal domain-like"/>
    <property type="match status" value="1"/>
</dbReference>
<dbReference type="GO" id="GO:0004364">
    <property type="term" value="F:glutathione transferase activity"/>
    <property type="evidence" value="ECO:0007669"/>
    <property type="project" value="TreeGrafter"/>
</dbReference>
<dbReference type="PANTHER" id="PTHR42673:SF21">
    <property type="entry name" value="GLUTATHIONE S-TRANSFERASE YFCF"/>
    <property type="match status" value="1"/>
</dbReference>
<name>A0A2N7X4N7_9BURK</name>
<comment type="caution">
    <text evidence="4">The sequence shown here is derived from an EMBL/GenBank/DDBJ whole genome shotgun (WGS) entry which is preliminary data.</text>
</comment>
<dbReference type="STRING" id="863227.GCA_000373005_05024"/>
<dbReference type="SFLD" id="SFLDS00019">
    <property type="entry name" value="Glutathione_Transferase_(cytos"/>
    <property type="match status" value="1"/>
</dbReference>
<dbReference type="Pfam" id="PF13417">
    <property type="entry name" value="GST_N_3"/>
    <property type="match status" value="1"/>
</dbReference>
<evidence type="ECO:0000313" key="4">
    <source>
        <dbReference type="EMBL" id="PMS36425.1"/>
    </source>
</evidence>
<dbReference type="GO" id="GO:0005737">
    <property type="term" value="C:cytoplasm"/>
    <property type="evidence" value="ECO:0007669"/>
    <property type="project" value="InterPro"/>
</dbReference>
<evidence type="ECO:0000259" key="2">
    <source>
        <dbReference type="PROSITE" id="PS50404"/>
    </source>
</evidence>
<evidence type="ECO:0000256" key="1">
    <source>
        <dbReference type="ARBA" id="ARBA00010007"/>
    </source>
</evidence>
<dbReference type="GO" id="GO:0006749">
    <property type="term" value="P:glutathione metabolic process"/>
    <property type="evidence" value="ECO:0007669"/>
    <property type="project" value="TreeGrafter"/>
</dbReference>
<dbReference type="PROSITE" id="PS50405">
    <property type="entry name" value="GST_CTER"/>
    <property type="match status" value="1"/>
</dbReference>
<dbReference type="EMBL" id="PNYC01000007">
    <property type="protein sequence ID" value="PMS36425.1"/>
    <property type="molecule type" value="Genomic_DNA"/>
</dbReference>
<dbReference type="InterPro" id="IPR034333">
    <property type="entry name" value="GST_Zeta_N"/>
</dbReference>
<dbReference type="OrthoDB" id="509852at2"/>
<dbReference type="InterPro" id="IPR036282">
    <property type="entry name" value="Glutathione-S-Trfase_C_sf"/>
</dbReference>
<dbReference type="Gene3D" id="3.40.30.10">
    <property type="entry name" value="Glutaredoxin"/>
    <property type="match status" value="1"/>
</dbReference>
<evidence type="ECO:0000259" key="3">
    <source>
        <dbReference type="PROSITE" id="PS50405"/>
    </source>
</evidence>
<comment type="similarity">
    <text evidence="1">Belongs to the GST superfamily. Zeta family.</text>
</comment>
<dbReference type="InterPro" id="IPR036249">
    <property type="entry name" value="Thioredoxin-like_sf"/>
</dbReference>
<dbReference type="NCBIfam" id="TIGR01262">
    <property type="entry name" value="maiA"/>
    <property type="match status" value="1"/>
</dbReference>
<dbReference type="GO" id="GO:0006559">
    <property type="term" value="P:L-phenylalanine catabolic process"/>
    <property type="evidence" value="ECO:0007669"/>
    <property type="project" value="TreeGrafter"/>
</dbReference>